<keyword evidence="2" id="KW-1185">Reference proteome</keyword>
<comment type="caution">
    <text evidence="1">The sequence shown here is derived from an EMBL/GenBank/DDBJ whole genome shotgun (WGS) entry which is preliminary data.</text>
</comment>
<accession>A0A225W5N0</accession>
<gene>
    <name evidence="1" type="ORF">PHMEG_00014699</name>
</gene>
<dbReference type="EMBL" id="NBNE01001916">
    <property type="protein sequence ID" value="OWZ12180.1"/>
    <property type="molecule type" value="Genomic_DNA"/>
</dbReference>
<evidence type="ECO:0000313" key="2">
    <source>
        <dbReference type="Proteomes" id="UP000198211"/>
    </source>
</evidence>
<name>A0A225W5N0_9STRA</name>
<dbReference type="OrthoDB" id="10627724at2759"/>
<evidence type="ECO:0000313" key="1">
    <source>
        <dbReference type="EMBL" id="OWZ12180.1"/>
    </source>
</evidence>
<sequence>MLKFAIWLPPQTNLHSYQLVLFGVHYYQFRWNTEIKGKAASMSSPNPYTYRGIIVLALDTQSDSQTDTNLPSTACVATILEVQENHPPHSPYYAQCTNPLTSANPTIVSEYLAVGQKVYEFILTRADITCFDNKGNPCYIYDKITEAKVKFRS</sequence>
<protein>
    <submittedName>
        <fullName evidence="1">Uncharacterized protein</fullName>
    </submittedName>
</protein>
<reference evidence="2" key="1">
    <citation type="submission" date="2017-03" db="EMBL/GenBank/DDBJ databases">
        <title>Phytopthora megakarya and P. palmivora, two closely related causual agents of cacao black pod achieved similar genome size and gene model numbers by different mechanisms.</title>
        <authorList>
            <person name="Ali S."/>
            <person name="Shao J."/>
            <person name="Larry D.J."/>
            <person name="Kronmiller B."/>
            <person name="Shen D."/>
            <person name="Strem M.D."/>
            <person name="Melnick R.L."/>
            <person name="Guiltinan M.J."/>
            <person name="Tyler B.M."/>
            <person name="Meinhardt L.W."/>
            <person name="Bailey B.A."/>
        </authorList>
    </citation>
    <scope>NUCLEOTIDE SEQUENCE [LARGE SCALE GENOMIC DNA]</scope>
    <source>
        <strain evidence="2">zdho120</strain>
    </source>
</reference>
<organism evidence="1 2">
    <name type="scientific">Phytophthora megakarya</name>
    <dbReference type="NCBI Taxonomy" id="4795"/>
    <lineage>
        <taxon>Eukaryota</taxon>
        <taxon>Sar</taxon>
        <taxon>Stramenopiles</taxon>
        <taxon>Oomycota</taxon>
        <taxon>Peronosporomycetes</taxon>
        <taxon>Peronosporales</taxon>
        <taxon>Peronosporaceae</taxon>
        <taxon>Phytophthora</taxon>
    </lineage>
</organism>
<proteinExistence type="predicted"/>
<dbReference type="AlphaFoldDB" id="A0A225W5N0"/>
<dbReference type="Proteomes" id="UP000198211">
    <property type="component" value="Unassembled WGS sequence"/>
</dbReference>